<proteinExistence type="predicted"/>
<comment type="caution">
    <text evidence="1">The sequence shown here is derived from an EMBL/GenBank/DDBJ whole genome shotgun (WGS) entry which is preliminary data.</text>
</comment>
<organism evidence="1 2">
    <name type="scientific">Streptomyces noursei</name>
    <name type="common">Streptomyces albulus</name>
    <dbReference type="NCBI Taxonomy" id="1971"/>
    <lineage>
        <taxon>Bacteria</taxon>
        <taxon>Bacillati</taxon>
        <taxon>Actinomycetota</taxon>
        <taxon>Actinomycetes</taxon>
        <taxon>Kitasatosporales</taxon>
        <taxon>Streptomycetaceae</taxon>
        <taxon>Streptomyces</taxon>
    </lineage>
</organism>
<dbReference type="EMBL" id="LJSN01000003">
    <property type="protein sequence ID" value="PNE37429.1"/>
    <property type="molecule type" value="Genomic_DNA"/>
</dbReference>
<keyword evidence="2" id="KW-1185">Reference proteome</keyword>
<evidence type="ECO:0000313" key="2">
    <source>
        <dbReference type="Proteomes" id="UP000236047"/>
    </source>
</evidence>
<evidence type="ECO:0008006" key="3">
    <source>
        <dbReference type="Google" id="ProtNLM"/>
    </source>
</evidence>
<gene>
    <name evidence="1" type="ORF">AOB60_24280</name>
</gene>
<sequence>MRYRKLYRQLDAVRDGLRTRTAWVDRLTEEELVEMQRGLAECIKALQETSAEAPEHPEGTP</sequence>
<dbReference type="Proteomes" id="UP000236047">
    <property type="component" value="Unassembled WGS sequence"/>
</dbReference>
<evidence type="ECO:0000313" key="1">
    <source>
        <dbReference type="EMBL" id="PNE37429.1"/>
    </source>
</evidence>
<dbReference type="AlphaFoldDB" id="A0A2N8P8S6"/>
<name>A0A2N8P8S6_STRNR</name>
<reference evidence="2" key="1">
    <citation type="submission" date="2015-09" db="EMBL/GenBank/DDBJ databases">
        <authorList>
            <person name="Graham D.E."/>
            <person name="Mahan K.M."/>
            <person name="Klingeman D.M."/>
            <person name="Fida T."/>
            <person name="Giannone R.J."/>
            <person name="Hettich R.L."/>
            <person name="Parry R.J."/>
            <person name="Spain J.C."/>
        </authorList>
    </citation>
    <scope>NUCLEOTIDE SEQUENCE [LARGE SCALE GENOMIC DNA]</scope>
    <source>
        <strain evidence="2">JCM 4701</strain>
    </source>
</reference>
<protein>
    <recommendedName>
        <fullName evidence="3">MarR family transcriptional regulator</fullName>
    </recommendedName>
</protein>
<accession>A0A2N8P8S6</accession>